<evidence type="ECO:0000313" key="3">
    <source>
        <dbReference type="Proteomes" id="UP001320898"/>
    </source>
</evidence>
<evidence type="ECO:0000313" key="1">
    <source>
        <dbReference type="EMBL" id="MCT8974966.1"/>
    </source>
</evidence>
<dbReference type="EMBL" id="JALIDZ010000052">
    <property type="protein sequence ID" value="MCT8974967.1"/>
    <property type="molecule type" value="Genomic_DNA"/>
</dbReference>
<sequence length="105" mass="11667">STAILDAVREVKPPFSPEAVVDEFAGLMRRYRISSVQGDRYGGEWVQEQFRKAGIYYEPSEKPKNGIYLDLLPLLNSGAVDLLDNDTLKHQLASLERTVIKGSGA</sequence>
<organism evidence="2 3">
    <name type="scientific">Microbaculum marinisediminis</name>
    <dbReference type="NCBI Taxonomy" id="2931392"/>
    <lineage>
        <taxon>Bacteria</taxon>
        <taxon>Pseudomonadati</taxon>
        <taxon>Pseudomonadota</taxon>
        <taxon>Alphaproteobacteria</taxon>
        <taxon>Hyphomicrobiales</taxon>
        <taxon>Tepidamorphaceae</taxon>
        <taxon>Microbaculum</taxon>
    </lineage>
</organism>
<keyword evidence="3" id="KW-1185">Reference proteome</keyword>
<protein>
    <submittedName>
        <fullName evidence="2">Uncharacterized protein</fullName>
    </submittedName>
</protein>
<gene>
    <name evidence="1" type="ORF">MUB46_24185</name>
    <name evidence="2" type="ORF">MUB46_24190</name>
</gene>
<comment type="caution">
    <text evidence="2">The sequence shown here is derived from an EMBL/GenBank/DDBJ whole genome shotgun (WGS) entry which is preliminary data.</text>
</comment>
<dbReference type="EMBL" id="JALIDZ010000051">
    <property type="protein sequence ID" value="MCT8974966.1"/>
    <property type="molecule type" value="Genomic_DNA"/>
</dbReference>
<dbReference type="Gene3D" id="3.30.420.240">
    <property type="match status" value="1"/>
</dbReference>
<accession>A0AAW5R7A0</accession>
<dbReference type="AlphaFoldDB" id="A0AAW5R7A0"/>
<reference evidence="2 3" key="1">
    <citation type="submission" date="2022-04" db="EMBL/GenBank/DDBJ databases">
        <authorList>
            <person name="Ye Y.-Q."/>
            <person name="Du Z.-J."/>
        </authorList>
    </citation>
    <scope>NUCLEOTIDE SEQUENCE [LARGE SCALE GENOMIC DNA]</scope>
    <source>
        <strain evidence="2 3">A6E488</strain>
    </source>
</reference>
<evidence type="ECO:0000313" key="2">
    <source>
        <dbReference type="EMBL" id="MCT8974967.1"/>
    </source>
</evidence>
<name>A0AAW5R7A0_9HYPH</name>
<feature type="non-terminal residue" evidence="2">
    <location>
        <position position="105"/>
    </location>
</feature>
<proteinExistence type="predicted"/>
<dbReference type="Proteomes" id="UP001320898">
    <property type="component" value="Unassembled WGS sequence"/>
</dbReference>
<feature type="non-terminal residue" evidence="2">
    <location>
        <position position="1"/>
    </location>
</feature>